<evidence type="ECO:0000313" key="4">
    <source>
        <dbReference type="Proteomes" id="UP000236725"/>
    </source>
</evidence>
<reference evidence="3 4" key="1">
    <citation type="submission" date="2016-10" db="EMBL/GenBank/DDBJ databases">
        <authorList>
            <person name="Varghese N."/>
            <person name="Submissions S."/>
        </authorList>
    </citation>
    <scope>NUCLEOTIDE SEQUENCE [LARGE SCALE GENOMIC DNA]</scope>
    <source>
        <strain evidence="3 4">DSM 29073</strain>
    </source>
</reference>
<keyword evidence="4" id="KW-1185">Reference proteome</keyword>
<dbReference type="PANTHER" id="PTHR34220">
    <property type="entry name" value="SENSOR HISTIDINE KINASE YPDA"/>
    <property type="match status" value="1"/>
</dbReference>
<keyword evidence="1" id="KW-0472">Membrane</keyword>
<evidence type="ECO:0000259" key="2">
    <source>
        <dbReference type="Pfam" id="PF06580"/>
    </source>
</evidence>
<dbReference type="GO" id="GO:0000155">
    <property type="term" value="F:phosphorelay sensor kinase activity"/>
    <property type="evidence" value="ECO:0007669"/>
    <property type="project" value="InterPro"/>
</dbReference>
<dbReference type="RefSeq" id="WP_103983860.1">
    <property type="nucleotide sequence ID" value="NZ_FNVS01000014.1"/>
</dbReference>
<dbReference type="PANTHER" id="PTHR34220:SF7">
    <property type="entry name" value="SENSOR HISTIDINE KINASE YPDA"/>
    <property type="match status" value="1"/>
</dbReference>
<feature type="transmembrane region" description="Helical" evidence="1">
    <location>
        <begin position="92"/>
        <end position="113"/>
    </location>
</feature>
<keyword evidence="3" id="KW-0808">Transferase</keyword>
<dbReference type="Proteomes" id="UP000236725">
    <property type="component" value="Unassembled WGS sequence"/>
</dbReference>
<evidence type="ECO:0000313" key="3">
    <source>
        <dbReference type="EMBL" id="SEG07738.1"/>
    </source>
</evidence>
<protein>
    <submittedName>
        <fullName evidence="3">Histidine kinase</fullName>
    </submittedName>
</protein>
<gene>
    <name evidence="3" type="ORF">SAMN05444001_11430</name>
</gene>
<dbReference type="AlphaFoldDB" id="A0A8G2BXN1"/>
<keyword evidence="1" id="KW-0812">Transmembrane</keyword>
<name>A0A8G2BXN1_9BACT</name>
<feature type="transmembrane region" description="Helical" evidence="1">
    <location>
        <begin position="53"/>
        <end position="72"/>
    </location>
</feature>
<proteinExistence type="predicted"/>
<dbReference type="GO" id="GO:0016020">
    <property type="term" value="C:membrane"/>
    <property type="evidence" value="ECO:0007669"/>
    <property type="project" value="InterPro"/>
</dbReference>
<keyword evidence="3" id="KW-0418">Kinase</keyword>
<evidence type="ECO:0000256" key="1">
    <source>
        <dbReference type="SAM" id="Phobius"/>
    </source>
</evidence>
<feature type="transmembrane region" description="Helical" evidence="1">
    <location>
        <begin position="177"/>
        <end position="194"/>
    </location>
</feature>
<feature type="transmembrane region" description="Helical" evidence="1">
    <location>
        <begin position="9"/>
        <end position="33"/>
    </location>
</feature>
<accession>A0A8G2BXN1</accession>
<dbReference type="InterPro" id="IPR050640">
    <property type="entry name" value="Bact_2-comp_sensor_kinase"/>
</dbReference>
<keyword evidence="1" id="KW-1133">Transmembrane helix</keyword>
<feature type="domain" description="Signal transduction histidine kinase internal region" evidence="2">
    <location>
        <begin position="216"/>
        <end position="294"/>
    </location>
</feature>
<organism evidence="3 4">
    <name type="scientific">Parabacteroides chinchillae</name>
    <dbReference type="NCBI Taxonomy" id="871327"/>
    <lineage>
        <taxon>Bacteria</taxon>
        <taxon>Pseudomonadati</taxon>
        <taxon>Bacteroidota</taxon>
        <taxon>Bacteroidia</taxon>
        <taxon>Bacteroidales</taxon>
        <taxon>Tannerellaceae</taxon>
        <taxon>Parabacteroides</taxon>
    </lineage>
</organism>
<dbReference type="EMBL" id="FNVS01000014">
    <property type="protein sequence ID" value="SEG07738.1"/>
    <property type="molecule type" value="Genomic_DNA"/>
</dbReference>
<comment type="caution">
    <text evidence="3">The sequence shown here is derived from an EMBL/GenBank/DDBJ whole genome shotgun (WGS) entry which is preliminary data.</text>
</comment>
<dbReference type="InterPro" id="IPR010559">
    <property type="entry name" value="Sig_transdc_His_kin_internal"/>
</dbReference>
<dbReference type="Pfam" id="PF06580">
    <property type="entry name" value="His_kinase"/>
    <property type="match status" value="1"/>
</dbReference>
<sequence length="402" mass="46627">MQQSKKNDLLIGFTVSVLISLFVNFSMLMRSYNKENELANMPNIFPIPPQDNYFLYFSLIWFFSYAFLLFIVNDQLYQLGDKLFKKTEYKTILLVIAVSFVTAFVIFNLYPIINDFIMIDILDKKSTFFNATTVQATQTTIHSFSIDDILGPHYEFKTEAPDITPIKPFPHPLVTEHLFVLLTIMLTALLFRLLNSRQEMMLEYEKLKTEKLQNTYNALMGQINPHFFFNSLNGLNSLIQSEEKEKTLTYLGELSNVFRYILQSNKKGLVTLAEELQFVKAYTYLLSVRYEGKLFFSFQTDTPLLLWYLPILSILPLIENAVKHNIISKQYPLQIDIYTTSDNLLVISNKIQPKAEESSGSGIGLKNLWGRYRMLTGKDIQISNRKEYFKVSLPLLNSPVRS</sequence>